<gene>
    <name evidence="1" type="ORF">JFN88_12555</name>
</gene>
<organism evidence="1 2">
    <name type="scientific">Paenibacillus roseus</name>
    <dbReference type="NCBI Taxonomy" id="2798579"/>
    <lineage>
        <taxon>Bacteria</taxon>
        <taxon>Bacillati</taxon>
        <taxon>Bacillota</taxon>
        <taxon>Bacilli</taxon>
        <taxon>Bacillales</taxon>
        <taxon>Paenibacillaceae</taxon>
        <taxon>Paenibacillus</taxon>
    </lineage>
</organism>
<reference evidence="1" key="1">
    <citation type="submission" date="2020-12" db="EMBL/GenBank/DDBJ databases">
        <authorList>
            <person name="Huq M.A."/>
        </authorList>
    </citation>
    <scope>NUCLEOTIDE SEQUENCE</scope>
    <source>
        <strain evidence="1">MAHUQ-46</strain>
    </source>
</reference>
<comment type="caution">
    <text evidence="1">The sequence shown here is derived from an EMBL/GenBank/DDBJ whole genome shotgun (WGS) entry which is preliminary data.</text>
</comment>
<accession>A0A934J888</accession>
<sequence length="172" mass="18718">MPKRSERVIDYSVFLNGTEYLGTATADLPEINYLTDTIKGGGISGEVEAPAPGQTGPMTLTLNWSAIEEAAAKLMAPLVHAIDLRASIQSFDPAGNAFDEYPFKVTVRARPLGLSLGNLEPASTMDTTNTFSVTYIKVMIKNKEMLEIDKYNYVHKVNGVDYLAKTKANLGL</sequence>
<dbReference type="EMBL" id="JAELUP010000065">
    <property type="protein sequence ID" value="MBJ6362098.1"/>
    <property type="molecule type" value="Genomic_DNA"/>
</dbReference>
<protein>
    <submittedName>
        <fullName evidence="1">Phage major tail tube protein</fullName>
    </submittedName>
</protein>
<name>A0A934J888_9BACL</name>
<dbReference type="AlphaFoldDB" id="A0A934J888"/>
<dbReference type="RefSeq" id="WP_199019642.1">
    <property type="nucleotide sequence ID" value="NZ_JAELUP010000065.1"/>
</dbReference>
<dbReference type="Pfam" id="PF04985">
    <property type="entry name" value="Phage_tube"/>
    <property type="match status" value="1"/>
</dbReference>
<evidence type="ECO:0000313" key="1">
    <source>
        <dbReference type="EMBL" id="MBJ6362098.1"/>
    </source>
</evidence>
<dbReference type="InterPro" id="IPR006498">
    <property type="entry name" value="Tail_tube"/>
</dbReference>
<evidence type="ECO:0000313" key="2">
    <source>
        <dbReference type="Proteomes" id="UP000640274"/>
    </source>
</evidence>
<dbReference type="Proteomes" id="UP000640274">
    <property type="component" value="Unassembled WGS sequence"/>
</dbReference>
<proteinExistence type="predicted"/>
<keyword evidence="2" id="KW-1185">Reference proteome</keyword>